<comment type="caution">
    <text evidence="1">The sequence shown here is derived from an EMBL/GenBank/DDBJ whole genome shotgun (WGS) entry which is preliminary data.</text>
</comment>
<name>A0A9D4PYF1_RHISA</name>
<accession>A0A9D4PYF1</accession>
<organism evidence="1 2">
    <name type="scientific">Rhipicephalus sanguineus</name>
    <name type="common">Brown dog tick</name>
    <name type="synonym">Ixodes sanguineus</name>
    <dbReference type="NCBI Taxonomy" id="34632"/>
    <lineage>
        <taxon>Eukaryota</taxon>
        <taxon>Metazoa</taxon>
        <taxon>Ecdysozoa</taxon>
        <taxon>Arthropoda</taxon>
        <taxon>Chelicerata</taxon>
        <taxon>Arachnida</taxon>
        <taxon>Acari</taxon>
        <taxon>Parasitiformes</taxon>
        <taxon>Ixodida</taxon>
        <taxon>Ixodoidea</taxon>
        <taxon>Ixodidae</taxon>
        <taxon>Rhipicephalinae</taxon>
        <taxon>Rhipicephalus</taxon>
        <taxon>Rhipicephalus</taxon>
    </lineage>
</organism>
<evidence type="ECO:0000313" key="2">
    <source>
        <dbReference type="Proteomes" id="UP000821837"/>
    </source>
</evidence>
<sequence length="107" mass="11915">MDVKKTDLLIFKRSLAKVASLTAEQVFDDTLCMNPFQDIFIVATPFEVNARIYSRAQEISMGKTVIGLAAYVAASDDTCKGVIRGINVNLSDAELTEMIEESRRHQE</sequence>
<reference evidence="1" key="1">
    <citation type="journal article" date="2020" name="Cell">
        <title>Large-Scale Comparative Analyses of Tick Genomes Elucidate Their Genetic Diversity and Vector Capacities.</title>
        <authorList>
            <consortium name="Tick Genome and Microbiome Consortium (TIGMIC)"/>
            <person name="Jia N."/>
            <person name="Wang J."/>
            <person name="Shi W."/>
            <person name="Du L."/>
            <person name="Sun Y."/>
            <person name="Zhan W."/>
            <person name="Jiang J.F."/>
            <person name="Wang Q."/>
            <person name="Zhang B."/>
            <person name="Ji P."/>
            <person name="Bell-Sakyi L."/>
            <person name="Cui X.M."/>
            <person name="Yuan T.T."/>
            <person name="Jiang B.G."/>
            <person name="Yang W.F."/>
            <person name="Lam T.T."/>
            <person name="Chang Q.C."/>
            <person name="Ding S.J."/>
            <person name="Wang X.J."/>
            <person name="Zhu J.G."/>
            <person name="Ruan X.D."/>
            <person name="Zhao L."/>
            <person name="Wei J.T."/>
            <person name="Ye R.Z."/>
            <person name="Que T.C."/>
            <person name="Du C.H."/>
            <person name="Zhou Y.H."/>
            <person name="Cheng J.X."/>
            <person name="Dai P.F."/>
            <person name="Guo W.B."/>
            <person name="Han X.H."/>
            <person name="Huang E.J."/>
            <person name="Li L.F."/>
            <person name="Wei W."/>
            <person name="Gao Y.C."/>
            <person name="Liu J.Z."/>
            <person name="Shao H.Z."/>
            <person name="Wang X."/>
            <person name="Wang C.C."/>
            <person name="Yang T.C."/>
            <person name="Huo Q.B."/>
            <person name="Li W."/>
            <person name="Chen H.Y."/>
            <person name="Chen S.E."/>
            <person name="Zhou L.G."/>
            <person name="Ni X.B."/>
            <person name="Tian J.H."/>
            <person name="Sheng Y."/>
            <person name="Liu T."/>
            <person name="Pan Y.S."/>
            <person name="Xia L.Y."/>
            <person name="Li J."/>
            <person name="Zhao F."/>
            <person name="Cao W.C."/>
        </authorList>
    </citation>
    <scope>NUCLEOTIDE SEQUENCE</scope>
    <source>
        <strain evidence="1">Rsan-2018</strain>
    </source>
</reference>
<proteinExistence type="predicted"/>
<gene>
    <name evidence="1" type="ORF">HPB52_005965</name>
</gene>
<protein>
    <submittedName>
        <fullName evidence="1">Uncharacterized protein</fullName>
    </submittedName>
</protein>
<dbReference type="Proteomes" id="UP000821837">
    <property type="component" value="Chromosome 3"/>
</dbReference>
<evidence type="ECO:0000313" key="1">
    <source>
        <dbReference type="EMBL" id="KAH7961223.1"/>
    </source>
</evidence>
<dbReference type="EMBL" id="JABSTV010001249">
    <property type="protein sequence ID" value="KAH7961223.1"/>
    <property type="molecule type" value="Genomic_DNA"/>
</dbReference>
<dbReference type="AlphaFoldDB" id="A0A9D4PYF1"/>
<reference evidence="1" key="2">
    <citation type="submission" date="2021-09" db="EMBL/GenBank/DDBJ databases">
        <authorList>
            <person name="Jia N."/>
            <person name="Wang J."/>
            <person name="Shi W."/>
            <person name="Du L."/>
            <person name="Sun Y."/>
            <person name="Zhan W."/>
            <person name="Jiang J."/>
            <person name="Wang Q."/>
            <person name="Zhang B."/>
            <person name="Ji P."/>
            <person name="Sakyi L.B."/>
            <person name="Cui X."/>
            <person name="Yuan T."/>
            <person name="Jiang B."/>
            <person name="Yang W."/>
            <person name="Lam T.T.-Y."/>
            <person name="Chang Q."/>
            <person name="Ding S."/>
            <person name="Wang X."/>
            <person name="Zhu J."/>
            <person name="Ruan X."/>
            <person name="Zhao L."/>
            <person name="Wei J."/>
            <person name="Que T."/>
            <person name="Du C."/>
            <person name="Cheng J."/>
            <person name="Dai P."/>
            <person name="Han X."/>
            <person name="Huang E."/>
            <person name="Gao Y."/>
            <person name="Liu J."/>
            <person name="Shao H."/>
            <person name="Ye R."/>
            <person name="Li L."/>
            <person name="Wei W."/>
            <person name="Wang X."/>
            <person name="Wang C."/>
            <person name="Huo Q."/>
            <person name="Li W."/>
            <person name="Guo W."/>
            <person name="Chen H."/>
            <person name="Chen S."/>
            <person name="Zhou L."/>
            <person name="Zhou L."/>
            <person name="Ni X."/>
            <person name="Tian J."/>
            <person name="Zhou Y."/>
            <person name="Sheng Y."/>
            <person name="Liu T."/>
            <person name="Pan Y."/>
            <person name="Xia L."/>
            <person name="Li J."/>
            <person name="Zhao F."/>
            <person name="Cao W."/>
        </authorList>
    </citation>
    <scope>NUCLEOTIDE SEQUENCE</scope>
    <source>
        <strain evidence="1">Rsan-2018</strain>
        <tissue evidence="1">Larvae</tissue>
    </source>
</reference>
<keyword evidence="2" id="KW-1185">Reference proteome</keyword>